<sequence length="271" mass="28563">MMEIPIPNQSPAEHEAWLRGRVLRFLTPRPTPRAPRDDELLGRGAPLDLECGLAATSWGEGPIVLLAHGWESRRSHWGAFLAPLADAGLRVVAVDAPAHGDSPGETVNVLQYGRTLAAIGAELGPLAGIVGHSFGAAATAVALRRGLRASRAVLISGPSSLLGMVGRWCARHQIEGVDAERFLALVEQDVGEPLADLDVARFAAGLTVPALVVHDQGDDAIPVAEARAVASAWPGATLRITERYGHRRILIAREVIREVAAFVKQGVAGGG</sequence>
<dbReference type="InterPro" id="IPR029058">
    <property type="entry name" value="AB_hydrolase_fold"/>
</dbReference>
<dbReference type="RefSeq" id="WP_277863505.1">
    <property type="nucleotide sequence ID" value="NZ_JARRAG010000002.1"/>
</dbReference>
<feature type="domain" description="AB hydrolase-1" evidence="1">
    <location>
        <begin position="64"/>
        <end position="246"/>
    </location>
</feature>
<protein>
    <submittedName>
        <fullName evidence="2">Alpha/beta hydrolase</fullName>
    </submittedName>
</protein>
<dbReference type="InterPro" id="IPR000073">
    <property type="entry name" value="AB_hydrolase_1"/>
</dbReference>
<dbReference type="Gene3D" id="3.40.50.1820">
    <property type="entry name" value="alpha/beta hydrolase"/>
    <property type="match status" value="1"/>
</dbReference>
<reference evidence="2 3" key="1">
    <citation type="submission" date="2023-03" db="EMBL/GenBank/DDBJ databases">
        <title>Paludisphaera mucosa sp. nov. a novel planctomycete from northern fen.</title>
        <authorList>
            <person name="Ivanova A."/>
        </authorList>
    </citation>
    <scope>NUCLEOTIDE SEQUENCE [LARGE SCALE GENOMIC DNA]</scope>
    <source>
        <strain evidence="2 3">Pla2</strain>
    </source>
</reference>
<organism evidence="2 3">
    <name type="scientific">Paludisphaera mucosa</name>
    <dbReference type="NCBI Taxonomy" id="3030827"/>
    <lineage>
        <taxon>Bacteria</taxon>
        <taxon>Pseudomonadati</taxon>
        <taxon>Planctomycetota</taxon>
        <taxon>Planctomycetia</taxon>
        <taxon>Isosphaerales</taxon>
        <taxon>Isosphaeraceae</taxon>
        <taxon>Paludisphaera</taxon>
    </lineage>
</organism>
<dbReference type="SUPFAM" id="SSF53474">
    <property type="entry name" value="alpha/beta-Hydrolases"/>
    <property type="match status" value="1"/>
</dbReference>
<comment type="caution">
    <text evidence="2">The sequence shown here is derived from an EMBL/GenBank/DDBJ whole genome shotgun (WGS) entry which is preliminary data.</text>
</comment>
<dbReference type="Proteomes" id="UP001216907">
    <property type="component" value="Unassembled WGS sequence"/>
</dbReference>
<dbReference type="EMBL" id="JARRAG010000002">
    <property type="protein sequence ID" value="MDG3007219.1"/>
    <property type="molecule type" value="Genomic_DNA"/>
</dbReference>
<keyword evidence="2" id="KW-0378">Hydrolase</keyword>
<dbReference type="GO" id="GO:0016787">
    <property type="term" value="F:hydrolase activity"/>
    <property type="evidence" value="ECO:0007669"/>
    <property type="project" value="UniProtKB-KW"/>
</dbReference>
<name>A0ABT6FI51_9BACT</name>
<accession>A0ABT6FI51</accession>
<dbReference type="PANTHER" id="PTHR43689:SF8">
    <property type="entry name" value="ALPHA_BETA-HYDROLASES SUPERFAMILY PROTEIN"/>
    <property type="match status" value="1"/>
</dbReference>
<evidence type="ECO:0000313" key="3">
    <source>
        <dbReference type="Proteomes" id="UP001216907"/>
    </source>
</evidence>
<proteinExistence type="predicted"/>
<dbReference type="PANTHER" id="PTHR43689">
    <property type="entry name" value="HYDROLASE"/>
    <property type="match status" value="1"/>
</dbReference>
<dbReference type="Pfam" id="PF12697">
    <property type="entry name" value="Abhydrolase_6"/>
    <property type="match status" value="1"/>
</dbReference>
<evidence type="ECO:0000259" key="1">
    <source>
        <dbReference type="Pfam" id="PF12697"/>
    </source>
</evidence>
<gene>
    <name evidence="2" type="ORF">PZE19_25940</name>
</gene>
<keyword evidence="3" id="KW-1185">Reference proteome</keyword>
<evidence type="ECO:0000313" key="2">
    <source>
        <dbReference type="EMBL" id="MDG3007219.1"/>
    </source>
</evidence>